<keyword evidence="2" id="KW-1185">Reference proteome</keyword>
<dbReference type="AlphaFoldDB" id="A0AAV0W9V9"/>
<dbReference type="EMBL" id="CARXXK010000002">
    <property type="protein sequence ID" value="CAI6352606.1"/>
    <property type="molecule type" value="Genomic_DNA"/>
</dbReference>
<organism evidence="1 2">
    <name type="scientific">Macrosiphum euphorbiae</name>
    <name type="common">potato aphid</name>
    <dbReference type="NCBI Taxonomy" id="13131"/>
    <lineage>
        <taxon>Eukaryota</taxon>
        <taxon>Metazoa</taxon>
        <taxon>Ecdysozoa</taxon>
        <taxon>Arthropoda</taxon>
        <taxon>Hexapoda</taxon>
        <taxon>Insecta</taxon>
        <taxon>Pterygota</taxon>
        <taxon>Neoptera</taxon>
        <taxon>Paraneoptera</taxon>
        <taxon>Hemiptera</taxon>
        <taxon>Sternorrhyncha</taxon>
        <taxon>Aphidomorpha</taxon>
        <taxon>Aphidoidea</taxon>
        <taxon>Aphididae</taxon>
        <taxon>Macrosiphini</taxon>
        <taxon>Macrosiphum</taxon>
    </lineage>
</organism>
<sequence>MYLDQWVTLKEHFKEAGRTEKCYKAKTLYNMYSDVNNQMYFILLKPILSEAQHINKLFQSNTADRTKLLDDLVLFIEGLARKVVTTECRANLLEVNIQNYLHPHPHLGYEFEEKCRTLKIKPDVEKIIRGVVINFIINLVTELQKRLPDNIKTLKNTSLLSSEKCLNSTKDSIVPLSKCA</sequence>
<accession>A0AAV0W9V9</accession>
<proteinExistence type="predicted"/>
<evidence type="ECO:0000313" key="1">
    <source>
        <dbReference type="EMBL" id="CAI6352606.1"/>
    </source>
</evidence>
<comment type="caution">
    <text evidence="1">The sequence shown here is derived from an EMBL/GenBank/DDBJ whole genome shotgun (WGS) entry which is preliminary data.</text>
</comment>
<protein>
    <submittedName>
        <fullName evidence="1">Uncharacterized protein</fullName>
    </submittedName>
</protein>
<dbReference type="Proteomes" id="UP001160148">
    <property type="component" value="Unassembled WGS sequence"/>
</dbReference>
<name>A0AAV0W9V9_9HEMI</name>
<gene>
    <name evidence="1" type="ORF">MEUPH1_LOCUS8824</name>
</gene>
<evidence type="ECO:0000313" key="2">
    <source>
        <dbReference type="Proteomes" id="UP001160148"/>
    </source>
</evidence>
<reference evidence="1 2" key="1">
    <citation type="submission" date="2023-01" db="EMBL/GenBank/DDBJ databases">
        <authorList>
            <person name="Whitehead M."/>
        </authorList>
    </citation>
    <scope>NUCLEOTIDE SEQUENCE [LARGE SCALE GENOMIC DNA]</scope>
</reference>